<evidence type="ECO:0000256" key="5">
    <source>
        <dbReference type="ARBA" id="ARBA00022984"/>
    </source>
</evidence>
<dbReference type="GO" id="GO:0009252">
    <property type="term" value="P:peptidoglycan biosynthetic process"/>
    <property type="evidence" value="ECO:0007669"/>
    <property type="project" value="UniProtKB-UniRule"/>
</dbReference>
<keyword evidence="11" id="KW-1185">Reference proteome</keyword>
<name>A0A1M5TCR8_9FIRM</name>
<dbReference type="CDD" id="cd13123">
    <property type="entry name" value="MATE_MurJ_like"/>
    <property type="match status" value="1"/>
</dbReference>
<proteinExistence type="inferred from homology"/>
<keyword evidence="5 8" id="KW-0573">Peptidoglycan synthesis</keyword>
<dbReference type="Proteomes" id="UP000242520">
    <property type="component" value="Unassembled WGS sequence"/>
</dbReference>
<evidence type="ECO:0000256" key="3">
    <source>
        <dbReference type="ARBA" id="ARBA00022692"/>
    </source>
</evidence>
<feature type="transmembrane region" description="Helical" evidence="8">
    <location>
        <begin position="483"/>
        <end position="503"/>
    </location>
</feature>
<dbReference type="PIRSF" id="PIRSF002869">
    <property type="entry name" value="MviN"/>
    <property type="match status" value="1"/>
</dbReference>
<evidence type="ECO:0000256" key="1">
    <source>
        <dbReference type="ARBA" id="ARBA00004651"/>
    </source>
</evidence>
<keyword evidence="3 8" id="KW-0812">Transmembrane</keyword>
<feature type="transmembrane region" description="Helical" evidence="8">
    <location>
        <begin position="90"/>
        <end position="109"/>
    </location>
</feature>
<dbReference type="NCBIfam" id="TIGR01695">
    <property type="entry name" value="murJ_mviN"/>
    <property type="match status" value="1"/>
</dbReference>
<feature type="transmembrane region" description="Helical" evidence="8">
    <location>
        <begin position="410"/>
        <end position="430"/>
    </location>
</feature>
<feature type="transmembrane region" description="Helical" evidence="8">
    <location>
        <begin position="310"/>
        <end position="335"/>
    </location>
</feature>
<keyword evidence="2 8" id="KW-1003">Cell membrane</keyword>
<dbReference type="HAMAP" id="MF_02078">
    <property type="entry name" value="MurJ_MviN"/>
    <property type="match status" value="1"/>
</dbReference>
<dbReference type="PANTHER" id="PTHR47019">
    <property type="entry name" value="LIPID II FLIPPASE MURJ"/>
    <property type="match status" value="1"/>
</dbReference>
<feature type="transmembrane region" description="Helical" evidence="8">
    <location>
        <begin position="442"/>
        <end position="463"/>
    </location>
</feature>
<evidence type="ECO:0000256" key="4">
    <source>
        <dbReference type="ARBA" id="ARBA00022960"/>
    </source>
</evidence>
<feature type="transmembrane region" description="Helical" evidence="8">
    <location>
        <begin position="159"/>
        <end position="179"/>
    </location>
</feature>
<evidence type="ECO:0000256" key="8">
    <source>
        <dbReference type="HAMAP-Rule" id="MF_02078"/>
    </source>
</evidence>
<keyword evidence="6 8" id="KW-1133">Transmembrane helix</keyword>
<dbReference type="GO" id="GO:0015648">
    <property type="term" value="F:lipid-linked peptidoglycan transporter activity"/>
    <property type="evidence" value="ECO:0007669"/>
    <property type="project" value="UniProtKB-UniRule"/>
</dbReference>
<dbReference type="GO" id="GO:0034204">
    <property type="term" value="P:lipid translocation"/>
    <property type="evidence" value="ECO:0007669"/>
    <property type="project" value="TreeGrafter"/>
</dbReference>
<dbReference type="OrthoDB" id="9804143at2"/>
<keyword evidence="8 9" id="KW-0961">Cell wall biogenesis/degradation</keyword>
<evidence type="ECO:0000256" key="7">
    <source>
        <dbReference type="ARBA" id="ARBA00023136"/>
    </source>
</evidence>
<dbReference type="GO" id="GO:0005886">
    <property type="term" value="C:plasma membrane"/>
    <property type="evidence" value="ECO:0007669"/>
    <property type="project" value="UniProtKB-SubCell"/>
</dbReference>
<keyword evidence="7 8" id="KW-0472">Membrane</keyword>
<comment type="similarity">
    <text evidence="8 9">Belongs to the MurJ/MviN family.</text>
</comment>
<dbReference type="GO" id="GO:0071555">
    <property type="term" value="P:cell wall organization"/>
    <property type="evidence" value="ECO:0007669"/>
    <property type="project" value="UniProtKB-UniRule"/>
</dbReference>
<comment type="function">
    <text evidence="8 9">Involved in peptidoglycan biosynthesis. Transports lipid-linked peptidoglycan precursors from the inner to the outer leaflet of the cytoplasmic membrane.</text>
</comment>
<dbReference type="GO" id="GO:0008360">
    <property type="term" value="P:regulation of cell shape"/>
    <property type="evidence" value="ECO:0007669"/>
    <property type="project" value="UniProtKB-UniRule"/>
</dbReference>
<feature type="transmembrane region" description="Helical" evidence="8">
    <location>
        <begin position="271"/>
        <end position="289"/>
    </location>
</feature>
<dbReference type="AlphaFoldDB" id="A0A1M5TCR8"/>
<gene>
    <name evidence="8" type="primary">murJ</name>
    <name evidence="10" type="ORF">SAMN02744040_02114</name>
</gene>
<evidence type="ECO:0000313" key="11">
    <source>
        <dbReference type="Proteomes" id="UP000242520"/>
    </source>
</evidence>
<feature type="transmembrane region" description="Helical" evidence="8">
    <location>
        <begin position="230"/>
        <end position="251"/>
    </location>
</feature>
<dbReference type="PANTHER" id="PTHR47019:SF1">
    <property type="entry name" value="LIPID II FLIPPASE MURJ"/>
    <property type="match status" value="1"/>
</dbReference>
<comment type="pathway">
    <text evidence="8">Cell wall biogenesis; peptidoglycan biosynthesis.</text>
</comment>
<organism evidence="10 11">
    <name type="scientific">Tepidibacter thalassicus DSM 15285</name>
    <dbReference type="NCBI Taxonomy" id="1123350"/>
    <lineage>
        <taxon>Bacteria</taxon>
        <taxon>Bacillati</taxon>
        <taxon>Bacillota</taxon>
        <taxon>Clostridia</taxon>
        <taxon>Peptostreptococcales</taxon>
        <taxon>Peptostreptococcaceae</taxon>
        <taxon>Tepidibacter</taxon>
    </lineage>
</organism>
<protein>
    <recommendedName>
        <fullName evidence="8">Probable lipid II flippase MurJ</fullName>
    </recommendedName>
</protein>
<feature type="transmembrane region" description="Helical" evidence="8">
    <location>
        <begin position="185"/>
        <end position="209"/>
    </location>
</feature>
<dbReference type="UniPathway" id="UPA00219"/>
<evidence type="ECO:0000313" key="10">
    <source>
        <dbReference type="EMBL" id="SHH48481.1"/>
    </source>
</evidence>
<evidence type="ECO:0000256" key="9">
    <source>
        <dbReference type="PIRNR" id="PIRNR002869"/>
    </source>
</evidence>
<feature type="transmembrane region" description="Helical" evidence="8">
    <location>
        <begin position="7"/>
        <end position="27"/>
    </location>
</feature>
<dbReference type="EMBL" id="FQXH01000031">
    <property type="protein sequence ID" value="SHH48481.1"/>
    <property type="molecule type" value="Genomic_DNA"/>
</dbReference>
<reference evidence="11" key="1">
    <citation type="submission" date="2016-11" db="EMBL/GenBank/DDBJ databases">
        <authorList>
            <person name="Varghese N."/>
            <person name="Submissions S."/>
        </authorList>
    </citation>
    <scope>NUCLEOTIDE SEQUENCE [LARGE SCALE GENOMIC DNA]</scope>
    <source>
        <strain evidence="11">DSM 15285</strain>
    </source>
</reference>
<feature type="transmembrane region" description="Helical" evidence="8">
    <location>
        <begin position="47"/>
        <end position="69"/>
    </location>
</feature>
<dbReference type="PRINTS" id="PR01806">
    <property type="entry name" value="VIRFACTRMVIN"/>
</dbReference>
<evidence type="ECO:0000256" key="6">
    <source>
        <dbReference type="ARBA" id="ARBA00022989"/>
    </source>
</evidence>
<keyword evidence="4 8" id="KW-0133">Cell shape</keyword>
<sequence>MLKRNTAIRVVSFMVFITFFSKVLGMLRDVFIASKYGMGTEAIAFSTASRIPLFFFDLGLGVAISSTFIPIFNEYLKNNEENKGMEFSSVFLNCVFILSAFIVVIGVLFSKNIVHMVAGGLDESTLLLSAKLLRILFPMIVFTGLAFTFVGILQSFGEFNIPSLISLASNLIVIGYLIFLNDRFGIEGLAVAMLIGWISQVVIQIPSLVKHGYKYKFMLNLKNEGMKKAGVLMLPILISAWVQPINTMVNIRLASYLNKGQAVVALDYANKLYITVVGIFIYSVVNLIFPSLSRINISKDKMEFIKIINLAIRSIIYILSPVMVIFIILRVPLISLVYERGQFDSHSTYLTSEAFMYYSIGMIAWGIQEIINKAFYALHDAITPMKISIVGIVFNICVSFLLAFKIGMKGLALATAISTINISIVLIMVINKKINGIFDTNFLYYFLKMGAASLFTGIVIMFVNNIMTNIVNLNTLLYKAIKVGVPSLIGIIFYVIFTMFIGIEESKIFIDIVKSKLKRG</sequence>
<comment type="subcellular location">
    <subcellularLocation>
        <location evidence="1 8">Cell membrane</location>
        <topology evidence="1 8">Multi-pass membrane protein</topology>
    </subcellularLocation>
</comment>
<dbReference type="STRING" id="1123350.SAMN02744040_02114"/>
<dbReference type="InterPro" id="IPR004268">
    <property type="entry name" value="MurJ"/>
</dbReference>
<dbReference type="Pfam" id="PF03023">
    <property type="entry name" value="MurJ"/>
    <property type="match status" value="1"/>
</dbReference>
<keyword evidence="8 9" id="KW-0813">Transport</keyword>
<feature type="transmembrane region" description="Helical" evidence="8">
    <location>
        <begin position="355"/>
        <end position="375"/>
    </location>
</feature>
<feature type="transmembrane region" description="Helical" evidence="8">
    <location>
        <begin position="132"/>
        <end position="152"/>
    </location>
</feature>
<evidence type="ECO:0000256" key="2">
    <source>
        <dbReference type="ARBA" id="ARBA00022475"/>
    </source>
</evidence>
<dbReference type="InterPro" id="IPR051050">
    <property type="entry name" value="Lipid_II_flippase_MurJ/MviN"/>
</dbReference>
<accession>A0A1M5TCR8</accession>
<feature type="transmembrane region" description="Helical" evidence="8">
    <location>
        <begin position="387"/>
        <end position="404"/>
    </location>
</feature>